<gene>
    <name evidence="8" type="ORF">SAMN02983006_01490</name>
</gene>
<dbReference type="Proteomes" id="UP000199006">
    <property type="component" value="Unassembled WGS sequence"/>
</dbReference>
<evidence type="ECO:0000256" key="4">
    <source>
        <dbReference type="ARBA" id="ARBA00023144"/>
    </source>
</evidence>
<dbReference type="EMBL" id="FOTI01000018">
    <property type="protein sequence ID" value="SFL56653.1"/>
    <property type="molecule type" value="Genomic_DNA"/>
</dbReference>
<dbReference type="InterPro" id="IPR036291">
    <property type="entry name" value="NAD(P)-bd_dom_sf"/>
</dbReference>
<dbReference type="AlphaFoldDB" id="A0A1I4IRM7"/>
<dbReference type="SUPFAM" id="SSF51735">
    <property type="entry name" value="NAD(P)-binding Rossmann-fold domains"/>
    <property type="match status" value="1"/>
</dbReference>
<protein>
    <recommendedName>
        <fullName evidence="3">UDP-glucose 4-epimerase</fullName>
    </recommendedName>
    <alternativeName>
        <fullName evidence="6">Galactowaldenase</fullName>
    </alternativeName>
    <alternativeName>
        <fullName evidence="5">UDP-galactose 4-epimerase</fullName>
    </alternativeName>
</protein>
<organism evidence="8 9">
    <name type="scientific">Halanaerobium salsuginis</name>
    <dbReference type="NCBI Taxonomy" id="29563"/>
    <lineage>
        <taxon>Bacteria</taxon>
        <taxon>Bacillati</taxon>
        <taxon>Bacillota</taxon>
        <taxon>Clostridia</taxon>
        <taxon>Halanaerobiales</taxon>
        <taxon>Halanaerobiaceae</taxon>
        <taxon>Halanaerobium</taxon>
    </lineage>
</organism>
<keyword evidence="4" id="KW-0119">Carbohydrate metabolism</keyword>
<dbReference type="Pfam" id="PF01370">
    <property type="entry name" value="Epimerase"/>
    <property type="match status" value="1"/>
</dbReference>
<dbReference type="GO" id="GO:0006012">
    <property type="term" value="P:galactose metabolic process"/>
    <property type="evidence" value="ECO:0007669"/>
    <property type="project" value="UniProtKB-KW"/>
</dbReference>
<dbReference type="PANTHER" id="PTHR43725">
    <property type="entry name" value="UDP-GLUCOSE 4-EPIMERASE"/>
    <property type="match status" value="1"/>
</dbReference>
<comment type="similarity">
    <text evidence="2">Belongs to the NAD(P)-dependent epimerase/dehydratase family.</text>
</comment>
<dbReference type="PANTHER" id="PTHR43725:SF53">
    <property type="entry name" value="UDP-ARABINOSE 4-EPIMERASE 1"/>
    <property type="match status" value="1"/>
</dbReference>
<reference evidence="8 9" key="1">
    <citation type="submission" date="2016-10" db="EMBL/GenBank/DDBJ databases">
        <authorList>
            <person name="de Groot N.N."/>
        </authorList>
    </citation>
    <scope>NUCLEOTIDE SEQUENCE [LARGE SCALE GENOMIC DNA]</scope>
    <source>
        <strain evidence="8 9">ATCC 51327</strain>
    </source>
</reference>
<evidence type="ECO:0000313" key="8">
    <source>
        <dbReference type="EMBL" id="SFL56653.1"/>
    </source>
</evidence>
<keyword evidence="9" id="KW-1185">Reference proteome</keyword>
<dbReference type="InterPro" id="IPR001509">
    <property type="entry name" value="Epimerase_deHydtase"/>
</dbReference>
<proteinExistence type="inferred from homology"/>
<evidence type="ECO:0000256" key="5">
    <source>
        <dbReference type="ARBA" id="ARBA00031367"/>
    </source>
</evidence>
<comment type="pathway">
    <text evidence="1">Carbohydrate metabolism; galactose metabolism.</text>
</comment>
<evidence type="ECO:0000256" key="2">
    <source>
        <dbReference type="ARBA" id="ARBA00007637"/>
    </source>
</evidence>
<evidence type="ECO:0000259" key="7">
    <source>
        <dbReference type="Pfam" id="PF01370"/>
    </source>
</evidence>
<evidence type="ECO:0000256" key="3">
    <source>
        <dbReference type="ARBA" id="ARBA00018569"/>
    </source>
</evidence>
<evidence type="ECO:0000256" key="6">
    <source>
        <dbReference type="ARBA" id="ARBA00033067"/>
    </source>
</evidence>
<sequence>MEILVTGGAGFIGSNIVDALIKAGHQVIIVDNLSSGKKKNINKLAKFYQIDLCQNDLARVFQENKITHVIHHAAQIDVQASIENPLFDARNNILGTLNLLENCREFAVEKVIYASSAAVYGEPDYLPVDEKHPLKIMSGYGISKHTPEHYLKVYQELYGINYTIFRYANVYGPRQDPAGEGGVVSIFVDQMLAGKRPVIFGDGSQSRDFIHVYDIVKANLLALSKGNNLLINLSTESRSSIKELVKYLNKILAFNLKPIYKPARSGDILHSVLANSQARQILGWQPEYDLLSGLEQTINYYKKLN</sequence>
<accession>A0A1I4IRM7</accession>
<dbReference type="OrthoDB" id="142826at2"/>
<dbReference type="RefSeq" id="WP_089861564.1">
    <property type="nucleotide sequence ID" value="NZ_FOTI01000018.1"/>
</dbReference>
<evidence type="ECO:0000313" key="9">
    <source>
        <dbReference type="Proteomes" id="UP000199006"/>
    </source>
</evidence>
<feature type="domain" description="NAD-dependent epimerase/dehydratase" evidence="7">
    <location>
        <begin position="3"/>
        <end position="227"/>
    </location>
</feature>
<keyword evidence="4" id="KW-0299">Galactose metabolism</keyword>
<dbReference type="STRING" id="29563.SAMN02983006_01490"/>
<dbReference type="Gene3D" id="3.40.50.720">
    <property type="entry name" value="NAD(P)-binding Rossmann-like Domain"/>
    <property type="match status" value="1"/>
</dbReference>
<name>A0A1I4IRM7_9FIRM</name>
<evidence type="ECO:0000256" key="1">
    <source>
        <dbReference type="ARBA" id="ARBA00004947"/>
    </source>
</evidence>